<evidence type="ECO:0000256" key="1">
    <source>
        <dbReference type="SAM" id="MobiDB-lite"/>
    </source>
</evidence>
<feature type="region of interest" description="Disordered" evidence="1">
    <location>
        <begin position="37"/>
        <end position="56"/>
    </location>
</feature>
<organism evidence="3 4">
    <name type="scientific">Fragilariopsis cylindrus CCMP1102</name>
    <dbReference type="NCBI Taxonomy" id="635003"/>
    <lineage>
        <taxon>Eukaryota</taxon>
        <taxon>Sar</taxon>
        <taxon>Stramenopiles</taxon>
        <taxon>Ochrophyta</taxon>
        <taxon>Bacillariophyta</taxon>
        <taxon>Bacillariophyceae</taxon>
        <taxon>Bacillariophycidae</taxon>
        <taxon>Bacillariales</taxon>
        <taxon>Bacillariaceae</taxon>
        <taxon>Fragilariopsis</taxon>
    </lineage>
</organism>
<keyword evidence="2" id="KW-0732">Signal</keyword>
<feature type="compositionally biased region" description="Polar residues" evidence="1">
    <location>
        <begin position="44"/>
        <end position="56"/>
    </location>
</feature>
<keyword evidence="4" id="KW-1185">Reference proteome</keyword>
<dbReference type="AlphaFoldDB" id="A0A1E7FN19"/>
<evidence type="ECO:0000313" key="3">
    <source>
        <dbReference type="EMBL" id="OEU19524.1"/>
    </source>
</evidence>
<gene>
    <name evidence="3" type="ORF">FRACYDRAFT_235582</name>
</gene>
<reference evidence="3 4" key="1">
    <citation type="submission" date="2016-09" db="EMBL/GenBank/DDBJ databases">
        <title>Extensive genetic diversity and differential bi-allelic expression allows diatom success in the polar Southern Ocean.</title>
        <authorList>
            <consortium name="DOE Joint Genome Institute"/>
            <person name="Mock T."/>
            <person name="Otillar R.P."/>
            <person name="Strauss J."/>
            <person name="Dupont C."/>
            <person name="Frickenhaus S."/>
            <person name="Maumus F."/>
            <person name="Mcmullan M."/>
            <person name="Sanges R."/>
            <person name="Schmutz J."/>
            <person name="Toseland A."/>
            <person name="Valas R."/>
            <person name="Veluchamy A."/>
            <person name="Ward B.J."/>
            <person name="Allen A."/>
            <person name="Barry K."/>
            <person name="Falciatore A."/>
            <person name="Ferrante M."/>
            <person name="Fortunato A.E."/>
            <person name="Gloeckner G."/>
            <person name="Gruber A."/>
            <person name="Hipkin R."/>
            <person name="Janech M."/>
            <person name="Kroth P."/>
            <person name="Leese F."/>
            <person name="Lindquist E."/>
            <person name="Lyon B.R."/>
            <person name="Martin J."/>
            <person name="Mayer C."/>
            <person name="Parker M."/>
            <person name="Quesneville H."/>
            <person name="Raymond J."/>
            <person name="Uhlig C."/>
            <person name="Valentin K.U."/>
            <person name="Worden A.Z."/>
            <person name="Armbrust E.V."/>
            <person name="Bowler C."/>
            <person name="Green B."/>
            <person name="Moulton V."/>
            <person name="Van Oosterhout C."/>
            <person name="Grigoriev I."/>
        </authorList>
    </citation>
    <scope>NUCLEOTIDE SEQUENCE [LARGE SCALE GENOMIC DNA]</scope>
    <source>
        <strain evidence="3 4">CCMP1102</strain>
    </source>
</reference>
<dbReference type="EMBL" id="KV784355">
    <property type="protein sequence ID" value="OEU19524.1"/>
    <property type="molecule type" value="Genomic_DNA"/>
</dbReference>
<dbReference type="InParanoid" id="A0A1E7FN19"/>
<protein>
    <submittedName>
        <fullName evidence="3">Uncharacterized protein</fullName>
    </submittedName>
</protein>
<dbReference type="Proteomes" id="UP000095751">
    <property type="component" value="Unassembled WGS sequence"/>
</dbReference>
<evidence type="ECO:0000256" key="2">
    <source>
        <dbReference type="SAM" id="SignalP"/>
    </source>
</evidence>
<sequence length="195" mass="21769">MKLSVTTSIILIATSVFPVEGQGAGIFISFQNSPVLAPTPKPSNNPTEQPSNNQYEANANGCVNYRQGTTDDFCQNASLNNKLFEGNRYRHSYECDKGYACCESTIENQSNVQDLGQCTRNYQEDDLGCIKYDDGYSDQGCFNAKGFNGNDYSYSCQGGDKPYICCNSEEDFKSNVQNQGQCQRNSNRRNLRRRA</sequence>
<name>A0A1E7FN19_9STRA</name>
<accession>A0A1E7FN19</accession>
<feature type="signal peptide" evidence="2">
    <location>
        <begin position="1"/>
        <end position="21"/>
    </location>
</feature>
<evidence type="ECO:0000313" key="4">
    <source>
        <dbReference type="Proteomes" id="UP000095751"/>
    </source>
</evidence>
<dbReference type="KEGG" id="fcy:FRACYDRAFT_235582"/>
<proteinExistence type="predicted"/>
<feature type="chain" id="PRO_5009193346" evidence="2">
    <location>
        <begin position="22"/>
        <end position="195"/>
    </location>
</feature>